<feature type="non-terminal residue" evidence="2">
    <location>
        <position position="122"/>
    </location>
</feature>
<proteinExistence type="predicted"/>
<sequence>MQTDVRVTSVPQGASGRSRSVSLSLTEKRAMLKQQRSCIREVSINLKNKKDILAAMNAHLEEEEARKVATPRPKSVCATSLQGEYTPSAGERTPARRSQCDNISMDSESPSIGRRGTLKKTM</sequence>
<dbReference type="GeneID" id="25909249"/>
<dbReference type="EMBL" id="KQ242414">
    <property type="protein sequence ID" value="KNC78840.1"/>
    <property type="molecule type" value="Genomic_DNA"/>
</dbReference>
<protein>
    <submittedName>
        <fullName evidence="2">Uncharacterized protein</fullName>
    </submittedName>
</protein>
<feature type="compositionally biased region" description="Polar residues" evidence="1">
    <location>
        <begin position="100"/>
        <end position="110"/>
    </location>
</feature>
<evidence type="ECO:0000313" key="3">
    <source>
        <dbReference type="Proteomes" id="UP000054560"/>
    </source>
</evidence>
<gene>
    <name evidence="2" type="ORF">SARC_08745</name>
</gene>
<feature type="region of interest" description="Disordered" evidence="1">
    <location>
        <begin position="84"/>
        <end position="122"/>
    </location>
</feature>
<dbReference type="EMBL" id="KQ242414">
    <property type="protein sequence ID" value="KNC78841.1"/>
    <property type="molecule type" value="Genomic_DNA"/>
</dbReference>
<feature type="region of interest" description="Disordered" evidence="1">
    <location>
        <begin position="1"/>
        <end position="22"/>
    </location>
</feature>
<evidence type="ECO:0000313" key="2">
    <source>
        <dbReference type="EMBL" id="KNC78840.1"/>
    </source>
</evidence>
<name>A0A0L0FPV3_9EUKA</name>
<evidence type="ECO:0000256" key="1">
    <source>
        <dbReference type="SAM" id="MobiDB-lite"/>
    </source>
</evidence>
<reference evidence="2 3" key="1">
    <citation type="submission" date="2011-02" db="EMBL/GenBank/DDBJ databases">
        <title>The Genome Sequence of Sphaeroforma arctica JP610.</title>
        <authorList>
            <consortium name="The Broad Institute Genome Sequencing Platform"/>
            <person name="Russ C."/>
            <person name="Cuomo C."/>
            <person name="Young S.K."/>
            <person name="Zeng Q."/>
            <person name="Gargeya S."/>
            <person name="Alvarado L."/>
            <person name="Berlin A."/>
            <person name="Chapman S.B."/>
            <person name="Chen Z."/>
            <person name="Freedman E."/>
            <person name="Gellesch M."/>
            <person name="Goldberg J."/>
            <person name="Griggs A."/>
            <person name="Gujja S."/>
            <person name="Heilman E."/>
            <person name="Heiman D."/>
            <person name="Howarth C."/>
            <person name="Mehta T."/>
            <person name="Neiman D."/>
            <person name="Pearson M."/>
            <person name="Roberts A."/>
            <person name="Saif S."/>
            <person name="Shea T."/>
            <person name="Shenoy N."/>
            <person name="Sisk P."/>
            <person name="Stolte C."/>
            <person name="Sykes S."/>
            <person name="White J."/>
            <person name="Yandava C."/>
            <person name="Burger G."/>
            <person name="Gray M.W."/>
            <person name="Holland P.W.H."/>
            <person name="King N."/>
            <person name="Lang F.B.F."/>
            <person name="Roger A.J."/>
            <person name="Ruiz-Trillo I."/>
            <person name="Haas B."/>
            <person name="Nusbaum C."/>
            <person name="Birren B."/>
        </authorList>
    </citation>
    <scope>NUCLEOTIDE SEQUENCE [LARGE SCALE GENOMIC DNA]</scope>
    <source>
        <strain evidence="2 3">JP610</strain>
    </source>
</reference>
<keyword evidence="3" id="KW-1185">Reference proteome</keyword>
<dbReference type="RefSeq" id="XP_014152742.1">
    <property type="nucleotide sequence ID" value="XM_014297267.1"/>
</dbReference>
<organism evidence="2 3">
    <name type="scientific">Sphaeroforma arctica JP610</name>
    <dbReference type="NCBI Taxonomy" id="667725"/>
    <lineage>
        <taxon>Eukaryota</taxon>
        <taxon>Ichthyosporea</taxon>
        <taxon>Ichthyophonida</taxon>
        <taxon>Sphaeroforma</taxon>
    </lineage>
</organism>
<dbReference type="RefSeq" id="XP_014152743.1">
    <property type="nucleotide sequence ID" value="XM_014297268.1"/>
</dbReference>
<dbReference type="AlphaFoldDB" id="A0A0L0FPV3"/>
<dbReference type="Proteomes" id="UP000054560">
    <property type="component" value="Unassembled WGS sequence"/>
</dbReference>
<accession>A0A0L0FPV3</accession>